<name>A0ABR3XAE4_9PEZI</name>
<accession>A0ABR3XAE4</accession>
<dbReference type="InterPro" id="IPR025213">
    <property type="entry name" value="Sim4_Fta2"/>
</dbReference>
<gene>
    <name evidence="2" type="ORF">Daus18300_004257</name>
</gene>
<evidence type="ECO:0000256" key="1">
    <source>
        <dbReference type="SAM" id="MobiDB-lite"/>
    </source>
</evidence>
<evidence type="ECO:0000313" key="3">
    <source>
        <dbReference type="Proteomes" id="UP001583177"/>
    </source>
</evidence>
<keyword evidence="3" id="KW-1185">Reference proteome</keyword>
<evidence type="ECO:0008006" key="4">
    <source>
        <dbReference type="Google" id="ProtNLM"/>
    </source>
</evidence>
<feature type="region of interest" description="Disordered" evidence="1">
    <location>
        <begin position="130"/>
        <end position="155"/>
    </location>
</feature>
<proteinExistence type="predicted"/>
<dbReference type="Proteomes" id="UP001583177">
    <property type="component" value="Unassembled WGS sequence"/>
</dbReference>
<evidence type="ECO:0000313" key="2">
    <source>
        <dbReference type="EMBL" id="KAL1872711.1"/>
    </source>
</evidence>
<comment type="caution">
    <text evidence="2">The sequence shown here is derived from an EMBL/GenBank/DDBJ whole genome shotgun (WGS) entry which is preliminary data.</text>
</comment>
<dbReference type="EMBL" id="JAWRVE010000028">
    <property type="protein sequence ID" value="KAL1872711.1"/>
    <property type="molecule type" value="Genomic_DNA"/>
</dbReference>
<dbReference type="Pfam" id="PF13095">
    <property type="entry name" value="FTA2"/>
    <property type="match status" value="1"/>
</dbReference>
<sequence length="307" mass="34282">MKSECSMTNCLPSLPQIPGPKLSHFTPDAHAEITFIKAIGSSDDQDSQFEFCNLRYLKNVLAKNLTQPLASSQAYVDYYDPFNCECRAYGRLAQEGRADLAVLAHGYLLLTPQQEAEVTPMITGGLEYEPDDQEPLGTLDGESSGADGKSTGDNLSELVEDDSLEVAFNTGRVSASTMWRDLEDLHSLGILMRDIHIGNYIGGRLVDFSRAWTMYHPGLDRIHPRNLARFRMLDTHGLLVMLQDWWVATPGVNEMEIPESLHNCDAGGNDYGTDPRGYDWLRWEEDGEAAAAYVKRQLFTKDIEAPE</sequence>
<organism evidence="2 3">
    <name type="scientific">Diaporthe australafricana</name>
    <dbReference type="NCBI Taxonomy" id="127596"/>
    <lineage>
        <taxon>Eukaryota</taxon>
        <taxon>Fungi</taxon>
        <taxon>Dikarya</taxon>
        <taxon>Ascomycota</taxon>
        <taxon>Pezizomycotina</taxon>
        <taxon>Sordariomycetes</taxon>
        <taxon>Sordariomycetidae</taxon>
        <taxon>Diaporthales</taxon>
        <taxon>Diaporthaceae</taxon>
        <taxon>Diaporthe</taxon>
    </lineage>
</organism>
<protein>
    <recommendedName>
        <fullName evidence="4">Aminoglycoside phosphotransferase domain-containing protein</fullName>
    </recommendedName>
</protein>
<reference evidence="2 3" key="1">
    <citation type="journal article" date="2024" name="IMA Fungus">
        <title>IMA Genome - F19 : A genome assembly and annotation guide to empower mycologists, including annotated draft genome sequences of Ceratocystis pirilliformis, Diaporthe australafricana, Fusarium ophioides, Paecilomyces lecythidis, and Sporothrix stenoceras.</title>
        <authorList>
            <person name="Aylward J."/>
            <person name="Wilson A.M."/>
            <person name="Visagie C.M."/>
            <person name="Spraker J."/>
            <person name="Barnes I."/>
            <person name="Buitendag C."/>
            <person name="Ceriani C."/>
            <person name="Del Mar Angel L."/>
            <person name="du Plessis D."/>
            <person name="Fuchs T."/>
            <person name="Gasser K."/>
            <person name="Kramer D."/>
            <person name="Li W."/>
            <person name="Munsamy K."/>
            <person name="Piso A."/>
            <person name="Price J.L."/>
            <person name="Sonnekus B."/>
            <person name="Thomas C."/>
            <person name="van der Nest A."/>
            <person name="van Dijk A."/>
            <person name="van Heerden A."/>
            <person name="van Vuuren N."/>
            <person name="Yilmaz N."/>
            <person name="Duong T.A."/>
            <person name="van der Merwe N.A."/>
            <person name="Wingfield M.J."/>
            <person name="Wingfield B.D."/>
        </authorList>
    </citation>
    <scope>NUCLEOTIDE SEQUENCE [LARGE SCALE GENOMIC DNA]</scope>
    <source>
        <strain evidence="2 3">CMW 18300</strain>
    </source>
</reference>